<dbReference type="EMBL" id="JACMSC010000012">
    <property type="protein sequence ID" value="KAG6495675.1"/>
    <property type="molecule type" value="Genomic_DNA"/>
</dbReference>
<sequence length="355" mass="38228">MGRLPLESKEEEEVCVEMEMVARASRSKKVPLLVAIGNFNASFKATHLTTKVKLKLHPSVGCMEMSEAKRRVLLLTDNVFIPVNAVLASVIDSSLGLDLSARDDVFVIVAPSFRGKLPIESGSLDVTVSVSKSLELVDEEWVEVEISSSYAGNVSNLGVKSLVSANQEERSESYSIAAAFDHITSHTRNVKSNRAASTCFLLKSFSCPTLPSLWHKDSMAFIRLTIRKVKEVSTSSRSSSAFFSSFCLISTNLCGKGKCTVCSASGSKHTEFVTGANGVSSTSPTNFPLRSVIALTFPFGFGTLCEGKEVGEVDTLLVSEMKKIIGMVADMVDVADRGFVADKVADADKDSHTSN</sequence>
<keyword evidence="2" id="KW-1185">Reference proteome</keyword>
<evidence type="ECO:0000313" key="2">
    <source>
        <dbReference type="Proteomes" id="UP000734854"/>
    </source>
</evidence>
<comment type="caution">
    <text evidence="1">The sequence shown here is derived from an EMBL/GenBank/DDBJ whole genome shotgun (WGS) entry which is preliminary data.</text>
</comment>
<dbReference type="Proteomes" id="UP000734854">
    <property type="component" value="Unassembled WGS sequence"/>
</dbReference>
<name>A0A8J5FVE8_ZINOF</name>
<organism evidence="1 2">
    <name type="scientific">Zingiber officinale</name>
    <name type="common">Ginger</name>
    <name type="synonym">Amomum zingiber</name>
    <dbReference type="NCBI Taxonomy" id="94328"/>
    <lineage>
        <taxon>Eukaryota</taxon>
        <taxon>Viridiplantae</taxon>
        <taxon>Streptophyta</taxon>
        <taxon>Embryophyta</taxon>
        <taxon>Tracheophyta</taxon>
        <taxon>Spermatophyta</taxon>
        <taxon>Magnoliopsida</taxon>
        <taxon>Liliopsida</taxon>
        <taxon>Zingiberales</taxon>
        <taxon>Zingiberaceae</taxon>
        <taxon>Zingiber</taxon>
    </lineage>
</organism>
<dbReference type="AlphaFoldDB" id="A0A8J5FVE8"/>
<reference evidence="1 2" key="1">
    <citation type="submission" date="2020-08" db="EMBL/GenBank/DDBJ databases">
        <title>Plant Genome Project.</title>
        <authorList>
            <person name="Zhang R.-G."/>
        </authorList>
    </citation>
    <scope>NUCLEOTIDE SEQUENCE [LARGE SCALE GENOMIC DNA]</scope>
    <source>
        <tissue evidence="1">Rhizome</tissue>
    </source>
</reference>
<evidence type="ECO:0000313" key="1">
    <source>
        <dbReference type="EMBL" id="KAG6495675.1"/>
    </source>
</evidence>
<accession>A0A8J5FVE8</accession>
<protein>
    <submittedName>
        <fullName evidence="1">Uncharacterized protein</fullName>
    </submittedName>
</protein>
<gene>
    <name evidence="1" type="ORF">ZIOFF_043501</name>
</gene>
<proteinExistence type="predicted"/>